<reference evidence="5 6" key="1">
    <citation type="submission" date="2019-08" db="EMBL/GenBank/DDBJ databases">
        <title>In-depth cultivation of the pig gut microbiome towards novel bacterial diversity and tailored functional studies.</title>
        <authorList>
            <person name="Wylensek D."/>
            <person name="Hitch T.C.A."/>
            <person name="Clavel T."/>
        </authorList>
    </citation>
    <scope>NUCLEOTIDE SEQUENCE [LARGE SCALE GENOMIC DNA]</scope>
    <source>
        <strain evidence="5 6">BBE-744-WT-12</strain>
    </source>
</reference>
<dbReference type="SUPFAM" id="SSF46785">
    <property type="entry name" value="Winged helix' DNA-binding domain"/>
    <property type="match status" value="1"/>
</dbReference>
<keyword evidence="1" id="KW-0805">Transcription regulation</keyword>
<dbReference type="Pfam" id="PF00392">
    <property type="entry name" value="GntR"/>
    <property type="match status" value="1"/>
</dbReference>
<evidence type="ECO:0000256" key="1">
    <source>
        <dbReference type="ARBA" id="ARBA00023015"/>
    </source>
</evidence>
<dbReference type="EMBL" id="VUNS01000011">
    <property type="protein sequence ID" value="MST97646.1"/>
    <property type="molecule type" value="Genomic_DNA"/>
</dbReference>
<name>A0A844G2P9_9BACT</name>
<dbReference type="PROSITE" id="PS50949">
    <property type="entry name" value="HTH_GNTR"/>
    <property type="match status" value="1"/>
</dbReference>
<dbReference type="InterPro" id="IPR036390">
    <property type="entry name" value="WH_DNA-bd_sf"/>
</dbReference>
<dbReference type="GO" id="GO:0003700">
    <property type="term" value="F:DNA-binding transcription factor activity"/>
    <property type="evidence" value="ECO:0007669"/>
    <property type="project" value="InterPro"/>
</dbReference>
<dbReference type="InterPro" id="IPR000524">
    <property type="entry name" value="Tscrpt_reg_HTH_GntR"/>
</dbReference>
<evidence type="ECO:0000313" key="6">
    <source>
        <dbReference type="Proteomes" id="UP000435649"/>
    </source>
</evidence>
<proteinExistence type="predicted"/>
<evidence type="ECO:0000256" key="2">
    <source>
        <dbReference type="ARBA" id="ARBA00023125"/>
    </source>
</evidence>
<evidence type="ECO:0000256" key="3">
    <source>
        <dbReference type="ARBA" id="ARBA00023163"/>
    </source>
</evidence>
<keyword evidence="3" id="KW-0804">Transcription</keyword>
<gene>
    <name evidence="5" type="ORF">FYJ85_11415</name>
</gene>
<dbReference type="Gene3D" id="1.10.10.10">
    <property type="entry name" value="Winged helix-like DNA-binding domain superfamily/Winged helix DNA-binding domain"/>
    <property type="match status" value="1"/>
</dbReference>
<dbReference type="AlphaFoldDB" id="A0A844G2P9"/>
<dbReference type="Proteomes" id="UP000435649">
    <property type="component" value="Unassembled WGS sequence"/>
</dbReference>
<evidence type="ECO:0000313" key="5">
    <source>
        <dbReference type="EMBL" id="MST97646.1"/>
    </source>
</evidence>
<evidence type="ECO:0000259" key="4">
    <source>
        <dbReference type="PROSITE" id="PS50949"/>
    </source>
</evidence>
<sequence>MKRPAKQVMPELQKIRHFVMNIIYQSEGKKVKLPSLRTLSAEFGLGASTIKQEFDRLEREGYLVSRHGVGVFTNPKQYFFPETKLPLVGIKLYQGDAYFYDATLMKMIAELMSALSAFPCNVHMLTAGCTTVEELDVELRHSHIDALVTVSVEPELTAFAASRMPAVNIGYPCPETDSVVFRGEAAGRELAELLCGARRSPRVLQLNDSRNIDGFRQALENDGRIRCSGSSGSVPAGELEPLLRGGDHDCVITHSKNIAFIHKFFGRNRPDAIPRLVAIDDGIYPDFPDCFYLAMPRQEAARLTAARLAELLGCREARPPFERILEHKLCRHHSQS</sequence>
<feature type="domain" description="HTH gntR-type" evidence="4">
    <location>
        <begin position="9"/>
        <end position="76"/>
    </location>
</feature>
<organism evidence="5 6">
    <name type="scientific">Victivallis lenta</name>
    <dbReference type="NCBI Taxonomy" id="2606640"/>
    <lineage>
        <taxon>Bacteria</taxon>
        <taxon>Pseudomonadati</taxon>
        <taxon>Lentisphaerota</taxon>
        <taxon>Lentisphaeria</taxon>
        <taxon>Victivallales</taxon>
        <taxon>Victivallaceae</taxon>
        <taxon>Victivallis</taxon>
    </lineage>
</organism>
<comment type="caution">
    <text evidence="5">The sequence shown here is derived from an EMBL/GenBank/DDBJ whole genome shotgun (WGS) entry which is preliminary data.</text>
</comment>
<keyword evidence="6" id="KW-1185">Reference proteome</keyword>
<keyword evidence="2" id="KW-0238">DNA-binding</keyword>
<dbReference type="RefSeq" id="WP_154418667.1">
    <property type="nucleotide sequence ID" value="NZ_VUNS01000011.1"/>
</dbReference>
<dbReference type="InterPro" id="IPR036388">
    <property type="entry name" value="WH-like_DNA-bd_sf"/>
</dbReference>
<protein>
    <submittedName>
        <fullName evidence="5">GntR family transcriptional regulator</fullName>
    </submittedName>
</protein>
<accession>A0A844G2P9</accession>
<dbReference type="GO" id="GO:0003677">
    <property type="term" value="F:DNA binding"/>
    <property type="evidence" value="ECO:0007669"/>
    <property type="project" value="UniProtKB-KW"/>
</dbReference>